<sequence length="1029" mass="114765">MWKPSENGMGKLSKPRRGSSSLRFLDTKRRPSILRKESKEAESRADSGIGDGTGGRSELKRRFSLKDAVRRIFSGKQDKESPKILQQNSIPSAQTSIQGQSYGKSLTQSSIAQESGVIQTNGAHGEQPNEHIGNTYEAPYPELAAPRQVLSMVSDSSTSAISNDSVNIASTVFLSPRPVHHTHRRQQTLKPEEPKLILETDISLLFDGAPIFSVDESKGKYGEPFVRFLENQPRIPSLNPSSCEDASQVDHHAYRGCSNRNTEGEGLADSEHHWLNGAIETPSMVSFCGYEPGSTGWEYFLEAQAVEYEIQEGNVSGEADEYGVEFQPPDSIGVRSIDSATLIDRLRDIGKLHGQDYSLEHDLDIEARLLYGYLFTKLLYPARKKPETMEAREYSLESQCQELLKVLEARHVWLDFSRPEERLRLGSILYGNAGEKLLLVPQILLSCELWLRLKILHRYGPERLKLGSLYFTPKVNWDLTIAQKWLANVRIVERPFTPNFEMLTTPQTQNVSTWHRFFLTDSISMKDAEDPQEADTYDAFFVPQHLERQLDGLLHFARKIDWPGIEMLEGVIRDQLRNPTGRHTPSSMLGYRTPGNSPEKLTPRSIGGTAGSSHFGYFASKNTSSAIVRNMGQGGWLSRAYMTGLILPGEGLSHLLMGCLLENDTLALDEVGENGCMYGGIIRRTLESPGSTASWWSMNNIVGKVLATHTSPSYAGWVGKCVGIYPTEDATSREPTVLTAVAGAAKLVRSITNNAIGSQQREGMKLVEPIGWVDVNTGRRRTKKWIPRLLTPGRVEPESSFLGPFSRSSYMIAPEELQYPEILPSQDIEIQIMGLRFWGANTLPTSFPELEEGYHTPKDWDSSDETTPAYRVDVMFRVPVADPSAASCFDSVDGDIVGIPLEYESSFVTSYPCHSPNPAEILELNKLLLQSNLTRTTAHPIHRSYKFEVVEAAKLPEHSPARRNECESKDYFVTVVNAKGIGQDLYIYAKAWCSRWGVDAVVSRANRTCLSCAIREAYALAVDVVIDVN</sequence>
<reference evidence="2 3" key="1">
    <citation type="submission" date="2019-01" db="EMBL/GenBank/DDBJ databases">
        <title>Intercellular communication is required for trap formation in the nematode-trapping fungus Duddingtonia flagrans.</title>
        <authorList>
            <person name="Youssar L."/>
            <person name="Wernet V."/>
            <person name="Hensel N."/>
            <person name="Hildebrandt H.-G."/>
            <person name="Fischer R."/>
        </authorList>
    </citation>
    <scope>NUCLEOTIDE SEQUENCE [LARGE SCALE GENOMIC DNA]</scope>
    <source>
        <strain evidence="2 3">CBS H-5679</strain>
    </source>
</reference>
<feature type="compositionally biased region" description="Basic and acidic residues" evidence="1">
    <location>
        <begin position="57"/>
        <end position="82"/>
    </location>
</feature>
<dbReference type="RefSeq" id="XP_067492219.1">
    <property type="nucleotide sequence ID" value="XM_067634118.1"/>
</dbReference>
<feature type="compositionally biased region" description="Polar residues" evidence="1">
    <location>
        <begin position="84"/>
        <end position="111"/>
    </location>
</feature>
<feature type="compositionally biased region" description="Basic and acidic residues" evidence="1">
    <location>
        <begin position="25"/>
        <end position="45"/>
    </location>
</feature>
<dbReference type="STRING" id="97331.A0A437A6C0"/>
<dbReference type="VEuPathDB" id="FungiDB:DFL_004938"/>
<dbReference type="PANTHER" id="PTHR42345">
    <property type="entry name" value="TPR_REGION DOMAIN-CONTAINING PROTEIN"/>
    <property type="match status" value="1"/>
</dbReference>
<comment type="caution">
    <text evidence="2">The sequence shown here is derived from an EMBL/GenBank/DDBJ whole genome shotgun (WGS) entry which is preliminary data.</text>
</comment>
<dbReference type="OrthoDB" id="5420387at2759"/>
<evidence type="ECO:0000313" key="3">
    <source>
        <dbReference type="Proteomes" id="UP000283090"/>
    </source>
</evidence>
<feature type="compositionally biased region" description="Polar residues" evidence="1">
    <location>
        <begin position="577"/>
        <end position="587"/>
    </location>
</feature>
<protein>
    <submittedName>
        <fullName evidence="2">Uncharacterized protein</fullName>
    </submittedName>
</protein>
<dbReference type="PANTHER" id="PTHR42345:SF2">
    <property type="entry name" value="HELICASE-LIKE PROTEIN"/>
    <property type="match status" value="1"/>
</dbReference>
<accession>A0A437A6C0</accession>
<feature type="region of interest" description="Disordered" evidence="1">
    <location>
        <begin position="1"/>
        <end position="111"/>
    </location>
</feature>
<dbReference type="Proteomes" id="UP000283090">
    <property type="component" value="Unassembled WGS sequence"/>
</dbReference>
<gene>
    <name evidence="2" type="ORF">DFL_004938</name>
</gene>
<evidence type="ECO:0000313" key="2">
    <source>
        <dbReference type="EMBL" id="RVD86675.1"/>
    </source>
</evidence>
<proteinExistence type="predicted"/>
<organism evidence="2 3">
    <name type="scientific">Arthrobotrys flagrans</name>
    <name type="common">Nematode-trapping fungus</name>
    <name type="synonym">Trichothecium flagrans</name>
    <dbReference type="NCBI Taxonomy" id="97331"/>
    <lineage>
        <taxon>Eukaryota</taxon>
        <taxon>Fungi</taxon>
        <taxon>Dikarya</taxon>
        <taxon>Ascomycota</taxon>
        <taxon>Pezizomycotina</taxon>
        <taxon>Orbiliomycetes</taxon>
        <taxon>Orbiliales</taxon>
        <taxon>Orbiliaceae</taxon>
        <taxon>Arthrobotrys</taxon>
    </lineage>
</organism>
<feature type="region of interest" description="Disordered" evidence="1">
    <location>
        <begin position="577"/>
        <end position="602"/>
    </location>
</feature>
<dbReference type="GeneID" id="93587249"/>
<keyword evidence="3" id="KW-1185">Reference proteome</keyword>
<evidence type="ECO:0000256" key="1">
    <source>
        <dbReference type="SAM" id="MobiDB-lite"/>
    </source>
</evidence>
<dbReference type="AlphaFoldDB" id="A0A437A6C0"/>
<name>A0A437A6C0_ARTFL</name>
<dbReference type="EMBL" id="SAEB01000006">
    <property type="protein sequence ID" value="RVD86675.1"/>
    <property type="molecule type" value="Genomic_DNA"/>
</dbReference>